<accession>U5MS24</accession>
<dbReference type="AlphaFoldDB" id="U5MS24"/>
<dbReference type="PATRIC" id="fig|1345695.3.peg.1379"/>
<keyword evidence="2" id="KW-1185">Reference proteome</keyword>
<gene>
    <name evidence="1" type="ORF">CLSA_c14310</name>
</gene>
<dbReference type="GeneID" id="79984068"/>
<dbReference type="KEGG" id="csb:CLSA_c14310"/>
<reference evidence="1 2" key="1">
    <citation type="journal article" date="2013" name="Genome Announc.">
        <title>Complete Genome Sequence of the Solvent Producer Clostridium saccharobutylicum NCP262 (DSM 13864).</title>
        <authorList>
            <person name="Poehlein A."/>
            <person name="Hartwich K."/>
            <person name="Krabben P."/>
            <person name="Ehrenreich A."/>
            <person name="Liebl W."/>
            <person name="Durre P."/>
            <person name="Gottschalk G."/>
            <person name="Daniel R."/>
        </authorList>
    </citation>
    <scope>NUCLEOTIDE SEQUENCE [LARGE SCALE GENOMIC DNA]</scope>
    <source>
        <strain evidence="1">DSM 13864</strain>
    </source>
</reference>
<proteinExistence type="predicted"/>
<name>U5MS24_CLOSA</name>
<dbReference type="Proteomes" id="UP000017118">
    <property type="component" value="Chromosome"/>
</dbReference>
<evidence type="ECO:0000313" key="1">
    <source>
        <dbReference type="EMBL" id="AGX42431.1"/>
    </source>
</evidence>
<evidence type="ECO:0000313" key="2">
    <source>
        <dbReference type="Proteomes" id="UP000017118"/>
    </source>
</evidence>
<dbReference type="EMBL" id="CP006721">
    <property type="protein sequence ID" value="AGX42431.1"/>
    <property type="molecule type" value="Genomic_DNA"/>
</dbReference>
<dbReference type="HOGENOM" id="CLU_3214568_0_0_9"/>
<protein>
    <submittedName>
        <fullName evidence="1">Uncharacterized protein</fullName>
    </submittedName>
</protein>
<dbReference type="RefSeq" id="WP_022744711.1">
    <property type="nucleotide sequence ID" value="NC_022571.1"/>
</dbReference>
<sequence>MKITKRLLKKSHDQIEIREYYQTDDIKWLANKNKWKNLKSIGII</sequence>
<organism evidence="1 2">
    <name type="scientific">Clostridium saccharobutylicum DSM 13864</name>
    <dbReference type="NCBI Taxonomy" id="1345695"/>
    <lineage>
        <taxon>Bacteria</taxon>
        <taxon>Bacillati</taxon>
        <taxon>Bacillota</taxon>
        <taxon>Clostridia</taxon>
        <taxon>Eubacteriales</taxon>
        <taxon>Clostridiaceae</taxon>
        <taxon>Clostridium</taxon>
    </lineage>
</organism>